<accession>A0A919IPP7</accession>
<keyword evidence="4" id="KW-1185">Reference proteome</keyword>
<comment type="caution">
    <text evidence="3">The sequence shown here is derived from an EMBL/GenBank/DDBJ whole genome shotgun (WGS) entry which is preliminary data.</text>
</comment>
<feature type="transmembrane region" description="Helical" evidence="1">
    <location>
        <begin position="125"/>
        <end position="143"/>
    </location>
</feature>
<keyword evidence="1" id="KW-1133">Transmembrane helix</keyword>
<dbReference type="GO" id="GO:0004497">
    <property type="term" value="F:monooxygenase activity"/>
    <property type="evidence" value="ECO:0007669"/>
    <property type="project" value="UniProtKB-KW"/>
</dbReference>
<organism evidence="3 4">
    <name type="scientific">Actinoplanes cyaneus</name>
    <dbReference type="NCBI Taxonomy" id="52696"/>
    <lineage>
        <taxon>Bacteria</taxon>
        <taxon>Bacillati</taxon>
        <taxon>Actinomycetota</taxon>
        <taxon>Actinomycetes</taxon>
        <taxon>Micromonosporales</taxon>
        <taxon>Micromonosporaceae</taxon>
        <taxon>Actinoplanes</taxon>
    </lineage>
</organism>
<protein>
    <submittedName>
        <fullName evidence="3">Antibiotic biosynthesis monooxygenase</fullName>
    </submittedName>
</protein>
<keyword evidence="1" id="KW-0472">Membrane</keyword>
<reference evidence="3" key="1">
    <citation type="submission" date="2021-01" db="EMBL/GenBank/DDBJ databases">
        <title>Whole genome shotgun sequence of Actinoplanes cyaneus NBRC 14990.</title>
        <authorList>
            <person name="Komaki H."/>
            <person name="Tamura T."/>
        </authorList>
    </citation>
    <scope>NUCLEOTIDE SEQUENCE</scope>
    <source>
        <strain evidence="3">NBRC 14990</strain>
    </source>
</reference>
<feature type="transmembrane region" description="Helical" evidence="1">
    <location>
        <begin position="149"/>
        <end position="171"/>
    </location>
</feature>
<gene>
    <name evidence="3" type="ORF">Acy02nite_65470</name>
</gene>
<evidence type="ECO:0000313" key="4">
    <source>
        <dbReference type="Proteomes" id="UP000619479"/>
    </source>
</evidence>
<evidence type="ECO:0000256" key="1">
    <source>
        <dbReference type="SAM" id="Phobius"/>
    </source>
</evidence>
<keyword evidence="3" id="KW-0560">Oxidoreductase</keyword>
<name>A0A919IPP7_9ACTN</name>
<evidence type="ECO:0000313" key="3">
    <source>
        <dbReference type="EMBL" id="GID68666.1"/>
    </source>
</evidence>
<dbReference type="PANTHER" id="PTHR40057">
    <property type="entry name" value="SLR1162 PROTEIN"/>
    <property type="match status" value="1"/>
</dbReference>
<sequence>MWDMESAVTVAITRRADPSRAAEMAAWVRAGASLAEDFPGFLGTGWVQPAPGSPEWHMLYRFADAEALRAWEESSQRRWWLTSAEGFVEHTRVERRTGIEGWFDPPRELHVKQNEKAPPRWKQAVTIWLGFFPVSLLAGWLLAPHLTGLHLILRTMITTLVLTPIMTYLVLPRVTQVLQPWLTGSRKRKS</sequence>
<dbReference type="Gene3D" id="3.30.70.100">
    <property type="match status" value="1"/>
</dbReference>
<dbReference type="Pfam" id="PF03992">
    <property type="entry name" value="ABM"/>
    <property type="match status" value="1"/>
</dbReference>
<keyword evidence="3" id="KW-0503">Monooxygenase</keyword>
<dbReference type="EMBL" id="BOMH01000051">
    <property type="protein sequence ID" value="GID68666.1"/>
    <property type="molecule type" value="Genomic_DNA"/>
</dbReference>
<dbReference type="InterPro" id="IPR007138">
    <property type="entry name" value="ABM_dom"/>
</dbReference>
<feature type="domain" description="ABM" evidence="2">
    <location>
        <begin position="8"/>
        <end position="76"/>
    </location>
</feature>
<dbReference type="Proteomes" id="UP000619479">
    <property type="component" value="Unassembled WGS sequence"/>
</dbReference>
<keyword evidence="1" id="KW-0812">Transmembrane</keyword>
<dbReference type="InterPro" id="IPR011008">
    <property type="entry name" value="Dimeric_a/b-barrel"/>
</dbReference>
<dbReference type="InterPro" id="IPR038762">
    <property type="entry name" value="ABM_predict"/>
</dbReference>
<evidence type="ECO:0000259" key="2">
    <source>
        <dbReference type="Pfam" id="PF03992"/>
    </source>
</evidence>
<dbReference type="PANTHER" id="PTHR40057:SF1">
    <property type="entry name" value="SLR1162 PROTEIN"/>
    <property type="match status" value="1"/>
</dbReference>
<dbReference type="SUPFAM" id="SSF54909">
    <property type="entry name" value="Dimeric alpha+beta barrel"/>
    <property type="match status" value="1"/>
</dbReference>
<proteinExistence type="predicted"/>
<dbReference type="AlphaFoldDB" id="A0A919IPP7"/>